<organism evidence="1 2">
    <name type="scientific">Luteolibacter flavescens</name>
    <dbReference type="NCBI Taxonomy" id="1859460"/>
    <lineage>
        <taxon>Bacteria</taxon>
        <taxon>Pseudomonadati</taxon>
        <taxon>Verrucomicrobiota</taxon>
        <taxon>Verrucomicrobiia</taxon>
        <taxon>Verrucomicrobiales</taxon>
        <taxon>Verrucomicrobiaceae</taxon>
        <taxon>Luteolibacter</taxon>
    </lineage>
</organism>
<dbReference type="EMBL" id="JAPDDS010000011">
    <property type="protein sequence ID" value="MCW1886665.1"/>
    <property type="molecule type" value="Genomic_DNA"/>
</dbReference>
<dbReference type="Proteomes" id="UP001207930">
    <property type="component" value="Unassembled WGS sequence"/>
</dbReference>
<sequence>MPCCAECNHGNSSEDSYVWFVLASLHGTSNVAEKLFEEKLPNFVRCNPGIIEEITDSMRDSEIVIDGAREEVSTFDPDPSRLLAYFERMAKGLLRTHYPDYDYSGSNFHVSILNSWDERLEALEPLRDVMRYDAVGEGIFQYRHTLTESQASGLWLMVFYGKVLVLVHHTNLLPEAQPSDDASFAPYEGANIGTRQMNSMI</sequence>
<evidence type="ECO:0000313" key="1">
    <source>
        <dbReference type="EMBL" id="MCW1886665.1"/>
    </source>
</evidence>
<accession>A0ABT3FSY7</accession>
<name>A0ABT3FSY7_9BACT</name>
<proteinExistence type="predicted"/>
<evidence type="ECO:0000313" key="2">
    <source>
        <dbReference type="Proteomes" id="UP001207930"/>
    </source>
</evidence>
<keyword evidence="2" id="KW-1185">Reference proteome</keyword>
<dbReference type="RefSeq" id="WP_264502620.1">
    <property type="nucleotide sequence ID" value="NZ_JAPDDS010000011.1"/>
</dbReference>
<reference evidence="1 2" key="1">
    <citation type="submission" date="2022-10" db="EMBL/GenBank/DDBJ databases">
        <title>Luteolibacter flavescens strain MCCC 1K03193, whole genome shotgun sequencing project.</title>
        <authorList>
            <person name="Zhao G."/>
            <person name="Shen L."/>
        </authorList>
    </citation>
    <scope>NUCLEOTIDE SEQUENCE [LARGE SCALE GENOMIC DNA]</scope>
    <source>
        <strain evidence="1 2">MCCC 1K03193</strain>
    </source>
</reference>
<gene>
    <name evidence="1" type="ORF">OKA04_18145</name>
</gene>
<comment type="caution">
    <text evidence="1">The sequence shown here is derived from an EMBL/GenBank/DDBJ whole genome shotgun (WGS) entry which is preliminary data.</text>
</comment>
<protein>
    <submittedName>
        <fullName evidence="1">Uncharacterized protein</fullName>
    </submittedName>
</protein>